<evidence type="ECO:0000313" key="2">
    <source>
        <dbReference type="EMBL" id="ASJ04806.1"/>
    </source>
</evidence>
<accession>A0A2Z2MFX2</accession>
<feature type="transmembrane region" description="Helical" evidence="1">
    <location>
        <begin position="283"/>
        <end position="304"/>
    </location>
</feature>
<gene>
    <name evidence="2" type="ORF">A3L01_05290</name>
</gene>
<organism evidence="2 3">
    <name type="scientific">Thermococcus barossii</name>
    <dbReference type="NCBI Taxonomy" id="54077"/>
    <lineage>
        <taxon>Archaea</taxon>
        <taxon>Methanobacteriati</taxon>
        <taxon>Methanobacteriota</taxon>
        <taxon>Thermococci</taxon>
        <taxon>Thermococcales</taxon>
        <taxon>Thermococcaceae</taxon>
        <taxon>Thermococcus</taxon>
    </lineage>
</organism>
<dbReference type="OrthoDB" id="142690at2157"/>
<dbReference type="KEGG" id="tbs:A3L01_05290"/>
<name>A0A2Z2MFX2_9EURY</name>
<sequence>MRPVSVLVGYPEDGRMRHRYFFWFLLALLSVFFAEVTVASYLYPYFTLWGIISLLPLYGLHTLALAGIVYRFGKPRFETLYLAGILFGLYEAYITKVVWNPEWGSFLKIGGVGIFEVLVVVLFWHPFMSFMIPVGIAELLTSRRRLLPGAVLKHPYLTAAILGIIEASNAPSPLHSFLSTISSSAFLLLLTYLWLKHFEGGRYDMKELLPSSRELKPLFLALLAYYILFGSLLRREALPRFAAQVPIWLLYAVTLLLLYRALKKSRNEEDIASLKRQPGLKRLTTLAGIFTSFAVIFTSIKTFVLPRLGVAIILVLWAFASLVAVMSLVKSTRWTLAS</sequence>
<feature type="transmembrane region" description="Helical" evidence="1">
    <location>
        <begin position="105"/>
        <end position="125"/>
    </location>
</feature>
<protein>
    <submittedName>
        <fullName evidence="2">Uncharacterized protein</fullName>
    </submittedName>
</protein>
<feature type="transmembrane region" description="Helical" evidence="1">
    <location>
        <begin position="310"/>
        <end position="329"/>
    </location>
</feature>
<proteinExistence type="predicted"/>
<keyword evidence="1" id="KW-1133">Transmembrane helix</keyword>
<keyword evidence="1" id="KW-0472">Membrane</keyword>
<reference evidence="2 3" key="1">
    <citation type="submission" date="2016-04" db="EMBL/GenBank/DDBJ databases">
        <title>Complete genome sequence of Thermococcus barossii type strain SHCK-94.</title>
        <authorList>
            <person name="Oger P.M."/>
        </authorList>
    </citation>
    <scope>NUCLEOTIDE SEQUENCE [LARGE SCALE GENOMIC DNA]</scope>
    <source>
        <strain evidence="2 3">SHCK-94</strain>
    </source>
</reference>
<feature type="transmembrane region" description="Helical" evidence="1">
    <location>
        <begin position="20"/>
        <end position="43"/>
    </location>
</feature>
<feature type="transmembrane region" description="Helical" evidence="1">
    <location>
        <begin position="215"/>
        <end position="233"/>
    </location>
</feature>
<feature type="transmembrane region" description="Helical" evidence="1">
    <location>
        <begin position="177"/>
        <end position="195"/>
    </location>
</feature>
<evidence type="ECO:0000313" key="3">
    <source>
        <dbReference type="Proteomes" id="UP000250272"/>
    </source>
</evidence>
<feature type="transmembrane region" description="Helical" evidence="1">
    <location>
        <begin position="49"/>
        <end position="72"/>
    </location>
</feature>
<evidence type="ECO:0000256" key="1">
    <source>
        <dbReference type="SAM" id="Phobius"/>
    </source>
</evidence>
<dbReference type="AlphaFoldDB" id="A0A2Z2MFX2"/>
<feature type="transmembrane region" description="Helical" evidence="1">
    <location>
        <begin position="146"/>
        <end position="165"/>
    </location>
</feature>
<feature type="transmembrane region" description="Helical" evidence="1">
    <location>
        <begin position="79"/>
        <end position="99"/>
    </location>
</feature>
<dbReference type="EMBL" id="CP015101">
    <property type="protein sequence ID" value="ASJ04806.1"/>
    <property type="molecule type" value="Genomic_DNA"/>
</dbReference>
<dbReference type="Proteomes" id="UP000250272">
    <property type="component" value="Chromosome"/>
</dbReference>
<keyword evidence="1" id="KW-0812">Transmembrane</keyword>
<keyword evidence="3" id="KW-1185">Reference proteome</keyword>
<feature type="transmembrane region" description="Helical" evidence="1">
    <location>
        <begin position="245"/>
        <end position="262"/>
    </location>
</feature>